<evidence type="ECO:0008006" key="3">
    <source>
        <dbReference type="Google" id="ProtNLM"/>
    </source>
</evidence>
<evidence type="ECO:0000313" key="1">
    <source>
        <dbReference type="EMBL" id="EOR06450.1"/>
    </source>
</evidence>
<dbReference type="Proteomes" id="UP000016201">
    <property type="component" value="Unassembled WGS sequence"/>
</dbReference>
<dbReference type="PATRIC" id="fig|1120927.3.peg.2250"/>
<dbReference type="AlphaFoldDB" id="R9AWQ5"/>
<evidence type="ECO:0000313" key="2">
    <source>
        <dbReference type="Proteomes" id="UP000016201"/>
    </source>
</evidence>
<dbReference type="OrthoDB" id="6713677at2"/>
<keyword evidence="2" id="KW-1185">Reference proteome</keyword>
<gene>
    <name evidence="1" type="ORF">I593_02317</name>
</gene>
<dbReference type="Gene3D" id="2.60.40.10">
    <property type="entry name" value="Immunoglobulins"/>
    <property type="match status" value="1"/>
</dbReference>
<dbReference type="RefSeq" id="WP_016167358.1">
    <property type="nucleotide sequence ID" value="NZ_JHZG01000004.1"/>
</dbReference>
<proteinExistence type="predicted"/>
<comment type="caution">
    <text evidence="1">The sequence shown here is derived from an EMBL/GenBank/DDBJ whole genome shotgun (WGS) entry which is preliminary data.</text>
</comment>
<dbReference type="InterPro" id="IPR013783">
    <property type="entry name" value="Ig-like_fold"/>
</dbReference>
<dbReference type="EMBL" id="AQFM01000039">
    <property type="protein sequence ID" value="EOR06450.1"/>
    <property type="molecule type" value="Genomic_DNA"/>
</dbReference>
<protein>
    <recommendedName>
        <fullName evidence="3">Fibronectin type-III domain-containing protein</fullName>
    </recommendedName>
</protein>
<sequence>MSKKVDLSWHVDGLVHSFNYYRYEISTPINGLPPPIVTGITETSYSDSTIEENKNYFFRIGAVRGSNEKISSESTFTTVDWLKNWILSNASVGDAWIVKDAILDGSGNVLSIPSKAGKEAAMLVTSSTKPPKTGNHLTSANSVLKLNDTNKTKWRFLHERDKNKYIVLAIKVTGPSTAQVIASTGEPSTAANVACAIYFDYRTTVPFKNTTLFQCSRSLSSGTTYTSKYLSAAPPTLNKNIVFVISQTPSVTNNIPVIKEDLTSISNREFEANTIDFNDPASVLTLLNSPSGSNPFVGNFYGAMVVDKIPNATDQQLIFEYMSGLFE</sequence>
<organism evidence="1 2">
    <name type="scientific">Acinetobacter tandoii DSM 14970 = CIP 107469</name>
    <dbReference type="NCBI Taxonomy" id="1120927"/>
    <lineage>
        <taxon>Bacteria</taxon>
        <taxon>Pseudomonadati</taxon>
        <taxon>Pseudomonadota</taxon>
        <taxon>Gammaproteobacteria</taxon>
        <taxon>Moraxellales</taxon>
        <taxon>Moraxellaceae</taxon>
        <taxon>Acinetobacter</taxon>
    </lineage>
</organism>
<accession>R9AWQ5</accession>
<name>R9AWQ5_9GAMM</name>
<reference evidence="1 2" key="1">
    <citation type="submission" date="2013-03" db="EMBL/GenBank/DDBJ databases">
        <title>The Genome Sequence of Acinetobacter tandoii CIP 107469.</title>
        <authorList>
            <consortium name="The Broad Institute Genome Sequencing Platform"/>
            <consortium name="The Broad Institute Genome Sequencing Center for Infectious Disease"/>
            <person name="Cerqueira G."/>
            <person name="Feldgarden M."/>
            <person name="Courvalin P."/>
            <person name="Perichon B."/>
            <person name="Grillot-Courvalin C."/>
            <person name="Clermont D."/>
            <person name="Rocha E."/>
            <person name="Yoon E.-J."/>
            <person name="Nemec A."/>
            <person name="Walker B."/>
            <person name="Young S.K."/>
            <person name="Zeng Q."/>
            <person name="Gargeya S."/>
            <person name="Fitzgerald M."/>
            <person name="Haas B."/>
            <person name="Abouelleil A."/>
            <person name="Alvarado L."/>
            <person name="Arachchi H.M."/>
            <person name="Berlin A.M."/>
            <person name="Chapman S.B."/>
            <person name="Dewar J."/>
            <person name="Goldberg J."/>
            <person name="Griggs A."/>
            <person name="Gujja S."/>
            <person name="Hansen M."/>
            <person name="Howarth C."/>
            <person name="Imamovic A."/>
            <person name="Larimer J."/>
            <person name="McCowan C."/>
            <person name="Murphy C."/>
            <person name="Neiman D."/>
            <person name="Pearson M."/>
            <person name="Priest M."/>
            <person name="Roberts A."/>
            <person name="Saif S."/>
            <person name="Shea T."/>
            <person name="Sisk P."/>
            <person name="Sykes S."/>
            <person name="Wortman J."/>
            <person name="Nusbaum C."/>
            <person name="Birren B."/>
        </authorList>
    </citation>
    <scope>NUCLEOTIDE SEQUENCE [LARGE SCALE GENOMIC DNA]</scope>
    <source>
        <strain evidence="1 2">CIP 107469</strain>
    </source>
</reference>